<dbReference type="EMBL" id="JAAIUW010000008">
    <property type="protein sequence ID" value="KAF7818284.1"/>
    <property type="molecule type" value="Genomic_DNA"/>
</dbReference>
<keyword evidence="3" id="KW-1185">Reference proteome</keyword>
<evidence type="ECO:0000313" key="2">
    <source>
        <dbReference type="EMBL" id="KAF7818284.1"/>
    </source>
</evidence>
<feature type="region of interest" description="Disordered" evidence="1">
    <location>
        <begin position="1"/>
        <end position="36"/>
    </location>
</feature>
<organism evidence="2 3">
    <name type="scientific">Senna tora</name>
    <dbReference type="NCBI Taxonomy" id="362788"/>
    <lineage>
        <taxon>Eukaryota</taxon>
        <taxon>Viridiplantae</taxon>
        <taxon>Streptophyta</taxon>
        <taxon>Embryophyta</taxon>
        <taxon>Tracheophyta</taxon>
        <taxon>Spermatophyta</taxon>
        <taxon>Magnoliopsida</taxon>
        <taxon>eudicotyledons</taxon>
        <taxon>Gunneridae</taxon>
        <taxon>Pentapetalae</taxon>
        <taxon>rosids</taxon>
        <taxon>fabids</taxon>
        <taxon>Fabales</taxon>
        <taxon>Fabaceae</taxon>
        <taxon>Caesalpinioideae</taxon>
        <taxon>Cassia clade</taxon>
        <taxon>Senna</taxon>
    </lineage>
</organism>
<dbReference type="PANTHER" id="PTHR36746">
    <property type="entry name" value="BNAC04G51760D PROTEIN"/>
    <property type="match status" value="1"/>
</dbReference>
<gene>
    <name evidence="2" type="ORF">G2W53_023739</name>
</gene>
<dbReference type="AlphaFoldDB" id="A0A834WIH3"/>
<reference evidence="2" key="1">
    <citation type="submission" date="2020-09" db="EMBL/GenBank/DDBJ databases">
        <title>Genome-Enabled Discovery of Anthraquinone Biosynthesis in Senna tora.</title>
        <authorList>
            <person name="Kang S.-H."/>
            <person name="Pandey R.P."/>
            <person name="Lee C.-M."/>
            <person name="Sim J.-S."/>
            <person name="Jeong J.-T."/>
            <person name="Choi B.-S."/>
            <person name="Jung M."/>
            <person name="Ginzburg D."/>
            <person name="Zhao K."/>
            <person name="Won S.Y."/>
            <person name="Oh T.-J."/>
            <person name="Yu Y."/>
            <person name="Kim N.-H."/>
            <person name="Lee O.R."/>
            <person name="Lee T.-H."/>
            <person name="Bashyal P."/>
            <person name="Kim T.-S."/>
            <person name="Lee W.-H."/>
            <person name="Kawkins C."/>
            <person name="Kim C.-K."/>
            <person name="Kim J.S."/>
            <person name="Ahn B.O."/>
            <person name="Rhee S.Y."/>
            <person name="Sohng J.K."/>
        </authorList>
    </citation>
    <scope>NUCLEOTIDE SEQUENCE</scope>
    <source>
        <tissue evidence="2">Leaf</tissue>
    </source>
</reference>
<proteinExistence type="predicted"/>
<feature type="region of interest" description="Disordered" evidence="1">
    <location>
        <begin position="90"/>
        <end position="119"/>
    </location>
</feature>
<dbReference type="Proteomes" id="UP000634136">
    <property type="component" value="Unassembled WGS sequence"/>
</dbReference>
<comment type="caution">
    <text evidence="2">The sequence shown here is derived from an EMBL/GenBank/DDBJ whole genome shotgun (WGS) entry which is preliminary data.</text>
</comment>
<name>A0A834WIH3_9FABA</name>
<feature type="compositionally biased region" description="Low complexity" evidence="1">
    <location>
        <begin position="1"/>
        <end position="14"/>
    </location>
</feature>
<feature type="compositionally biased region" description="Gly residues" evidence="1">
    <location>
        <begin position="93"/>
        <end position="103"/>
    </location>
</feature>
<feature type="compositionally biased region" description="Polar residues" evidence="1">
    <location>
        <begin position="15"/>
        <end position="30"/>
    </location>
</feature>
<evidence type="ECO:0000313" key="3">
    <source>
        <dbReference type="Proteomes" id="UP000634136"/>
    </source>
</evidence>
<sequence length="163" mass="17992">MAISSKSVSSSSSSPPAKTTATQNKPTRPQNVKVHSEEAEVIPIKFDYSTPISKPAASSHVRITDQQGKKDINYAVTEYLERVGGRIRAVSNVGGGRGQGQGEGPPDDEADNKKNKKKDNHRDYFSNFIHIARNNLIPLFFLSVQFQRLYDGEVNMRSNLSLS</sequence>
<evidence type="ECO:0000256" key="1">
    <source>
        <dbReference type="SAM" id="MobiDB-lite"/>
    </source>
</evidence>
<protein>
    <submittedName>
        <fullName evidence="2">Uncharacterized protein</fullName>
    </submittedName>
</protein>
<accession>A0A834WIH3</accession>
<dbReference type="PANTHER" id="PTHR36746:SF3">
    <property type="entry name" value="DUF4005 DOMAIN-CONTAINING PROTEIN"/>
    <property type="match status" value="1"/>
</dbReference>